<dbReference type="Pfam" id="PF07690">
    <property type="entry name" value="MFS_1"/>
    <property type="match status" value="2"/>
</dbReference>
<feature type="transmembrane region" description="Helical" evidence="7">
    <location>
        <begin position="371"/>
        <end position="389"/>
    </location>
</feature>
<dbReference type="InterPro" id="IPR050171">
    <property type="entry name" value="MFS_Transporters"/>
</dbReference>
<evidence type="ECO:0000256" key="3">
    <source>
        <dbReference type="ARBA" id="ARBA00022475"/>
    </source>
</evidence>
<comment type="subcellular location">
    <subcellularLocation>
        <location evidence="1">Cell membrane</location>
        <topology evidence="1">Multi-pass membrane protein</topology>
    </subcellularLocation>
</comment>
<feature type="transmembrane region" description="Helical" evidence="7">
    <location>
        <begin position="221"/>
        <end position="242"/>
    </location>
</feature>
<sequence length="414" mass="44477">MIDYVKSIAGLPFPVKWFLITELLFGFGMGVWNLNLNFHLKAIGITNFAIGNIIAAGSVATAIISIWAGRLCDRFGYHRSMVFGCLAQGVGMAVIAAAGDSIMLVAGQLVFSAGSAFILSSEFPFIVSLVEEKYKQLVFNMLIVSYQAAMFAGNLSGSVLTELEDGAANPYRLSIWISGVAIMLIGVGRVLLPRKRLAVQDDSEGGHSAPRMRLDAKLSWFLLYIVLASLSVGLFSSMITLICRDYFGLNEQSVGVVVSLSTVGSCIAAFLAPMLLARWGNERTAARILAINIALLLLMPVAWVYLFISLWISRSSLMAMLPGAIYSPMLMTFPESQRGSFSGIEIFAISLGTGVGASVSGYILTYASLSTLFMIGAAVMSIQLAVYTLRCRRYLAPDTTKGGEAAVIQPAEGM</sequence>
<feature type="transmembrane region" description="Helical" evidence="7">
    <location>
        <begin position="81"/>
        <end position="99"/>
    </location>
</feature>
<dbReference type="OrthoDB" id="1726922at2"/>
<evidence type="ECO:0000256" key="2">
    <source>
        <dbReference type="ARBA" id="ARBA00022448"/>
    </source>
</evidence>
<keyword evidence="6 7" id="KW-0472">Membrane</keyword>
<keyword evidence="4 7" id="KW-0812">Transmembrane</keyword>
<evidence type="ECO:0000259" key="8">
    <source>
        <dbReference type="PROSITE" id="PS50850"/>
    </source>
</evidence>
<evidence type="ECO:0000256" key="4">
    <source>
        <dbReference type="ARBA" id="ARBA00022692"/>
    </source>
</evidence>
<evidence type="ECO:0000256" key="5">
    <source>
        <dbReference type="ARBA" id="ARBA00022989"/>
    </source>
</evidence>
<feature type="transmembrane region" description="Helical" evidence="7">
    <location>
        <begin position="137"/>
        <end position="153"/>
    </location>
</feature>
<evidence type="ECO:0000313" key="10">
    <source>
        <dbReference type="Proteomes" id="UP000246635"/>
    </source>
</evidence>
<dbReference type="InterPro" id="IPR020846">
    <property type="entry name" value="MFS_dom"/>
</dbReference>
<comment type="caution">
    <text evidence="9">The sequence shown here is derived from an EMBL/GenBank/DDBJ whole genome shotgun (WGS) entry which is preliminary data.</text>
</comment>
<dbReference type="SUPFAM" id="SSF103473">
    <property type="entry name" value="MFS general substrate transporter"/>
    <property type="match status" value="1"/>
</dbReference>
<dbReference type="EMBL" id="QGTQ01000008">
    <property type="protein sequence ID" value="PWW02856.1"/>
    <property type="molecule type" value="Genomic_DNA"/>
</dbReference>
<gene>
    <name evidence="9" type="ORF">DFQ01_108133</name>
</gene>
<evidence type="ECO:0000313" key="9">
    <source>
        <dbReference type="EMBL" id="PWW02856.1"/>
    </source>
</evidence>
<dbReference type="InterPro" id="IPR011701">
    <property type="entry name" value="MFS"/>
</dbReference>
<dbReference type="AlphaFoldDB" id="A0A2V2YW62"/>
<organism evidence="9 10">
    <name type="scientific">Paenibacillus cellulosilyticus</name>
    <dbReference type="NCBI Taxonomy" id="375489"/>
    <lineage>
        <taxon>Bacteria</taxon>
        <taxon>Bacillati</taxon>
        <taxon>Bacillota</taxon>
        <taxon>Bacilli</taxon>
        <taxon>Bacillales</taxon>
        <taxon>Paenibacillaceae</taxon>
        <taxon>Paenibacillus</taxon>
    </lineage>
</organism>
<dbReference type="PANTHER" id="PTHR23517">
    <property type="entry name" value="RESISTANCE PROTEIN MDTM, PUTATIVE-RELATED-RELATED"/>
    <property type="match status" value="1"/>
</dbReference>
<feature type="transmembrane region" description="Helical" evidence="7">
    <location>
        <begin position="48"/>
        <end position="69"/>
    </location>
</feature>
<feature type="transmembrane region" description="Helical" evidence="7">
    <location>
        <begin position="17"/>
        <end position="36"/>
    </location>
</feature>
<keyword evidence="3" id="KW-1003">Cell membrane</keyword>
<evidence type="ECO:0000256" key="1">
    <source>
        <dbReference type="ARBA" id="ARBA00004651"/>
    </source>
</evidence>
<keyword evidence="10" id="KW-1185">Reference proteome</keyword>
<reference evidence="9 10" key="1">
    <citation type="submission" date="2018-05" db="EMBL/GenBank/DDBJ databases">
        <title>Genomic Encyclopedia of Type Strains, Phase III (KMG-III): the genomes of soil and plant-associated and newly described type strains.</title>
        <authorList>
            <person name="Whitman W."/>
        </authorList>
    </citation>
    <scope>NUCLEOTIDE SEQUENCE [LARGE SCALE GENOMIC DNA]</scope>
    <source>
        <strain evidence="9 10">CECT 5696</strain>
    </source>
</reference>
<accession>A0A2V2YW62</accession>
<protein>
    <submittedName>
        <fullName evidence="9">Fucose permease</fullName>
    </submittedName>
</protein>
<evidence type="ECO:0000256" key="7">
    <source>
        <dbReference type="SAM" id="Phobius"/>
    </source>
</evidence>
<feature type="transmembrane region" description="Helical" evidence="7">
    <location>
        <begin position="105"/>
        <end position="130"/>
    </location>
</feature>
<proteinExistence type="predicted"/>
<name>A0A2V2YW62_9BACL</name>
<keyword evidence="2" id="KW-0813">Transport</keyword>
<dbReference type="InterPro" id="IPR036259">
    <property type="entry name" value="MFS_trans_sf"/>
</dbReference>
<dbReference type="GO" id="GO:0005886">
    <property type="term" value="C:plasma membrane"/>
    <property type="evidence" value="ECO:0007669"/>
    <property type="project" value="UniProtKB-SubCell"/>
</dbReference>
<dbReference type="Proteomes" id="UP000246635">
    <property type="component" value="Unassembled WGS sequence"/>
</dbReference>
<feature type="transmembrane region" description="Helical" evidence="7">
    <location>
        <begin position="288"/>
        <end position="311"/>
    </location>
</feature>
<feature type="domain" description="Major facilitator superfamily (MFS) profile" evidence="8">
    <location>
        <begin position="14"/>
        <end position="394"/>
    </location>
</feature>
<evidence type="ECO:0000256" key="6">
    <source>
        <dbReference type="ARBA" id="ARBA00023136"/>
    </source>
</evidence>
<dbReference type="RefSeq" id="WP_110044339.1">
    <property type="nucleotide sequence ID" value="NZ_CP054612.1"/>
</dbReference>
<dbReference type="Gene3D" id="1.20.1250.20">
    <property type="entry name" value="MFS general substrate transporter like domains"/>
    <property type="match status" value="2"/>
</dbReference>
<keyword evidence="5 7" id="KW-1133">Transmembrane helix</keyword>
<feature type="transmembrane region" description="Helical" evidence="7">
    <location>
        <begin position="254"/>
        <end position="276"/>
    </location>
</feature>
<feature type="transmembrane region" description="Helical" evidence="7">
    <location>
        <begin position="173"/>
        <end position="192"/>
    </location>
</feature>
<dbReference type="PROSITE" id="PS50850">
    <property type="entry name" value="MFS"/>
    <property type="match status" value="1"/>
</dbReference>
<dbReference type="GO" id="GO:0022857">
    <property type="term" value="F:transmembrane transporter activity"/>
    <property type="evidence" value="ECO:0007669"/>
    <property type="project" value="InterPro"/>
</dbReference>